<sequence>MARSAQCGRQQGDGDNGFSELVQITLEPVPQRSMESRMANFTDALKAEIARLVRKETKTEFERLRKLSASHRSEIAGLKRDIKSLQSQVKALTKFRPAAPTSPMAAANVLSKPARNFGPQTLIALRKKLGVSQEGMALLLECSALSIGRWEAGKAVPRRAQLTRIVKALDLSKESAAAHLEQIKQSKA</sequence>
<dbReference type="Proteomes" id="UP000545507">
    <property type="component" value="Unassembled WGS sequence"/>
</dbReference>
<dbReference type="SUPFAM" id="SSF47413">
    <property type="entry name" value="lambda repressor-like DNA-binding domains"/>
    <property type="match status" value="1"/>
</dbReference>
<evidence type="ECO:0000313" key="3">
    <source>
        <dbReference type="Proteomes" id="UP000545507"/>
    </source>
</evidence>
<evidence type="ECO:0000313" key="2">
    <source>
        <dbReference type="EMBL" id="NWF46060.1"/>
    </source>
</evidence>
<dbReference type="PROSITE" id="PS50943">
    <property type="entry name" value="HTH_CROC1"/>
    <property type="match status" value="1"/>
</dbReference>
<proteinExistence type="predicted"/>
<feature type="domain" description="HTH cro/C1-type" evidence="1">
    <location>
        <begin position="122"/>
        <end position="176"/>
    </location>
</feature>
<dbReference type="InterPro" id="IPR010982">
    <property type="entry name" value="Lambda_DNA-bd_dom_sf"/>
</dbReference>
<name>A0A7Y8GWB1_9BURK</name>
<reference evidence="2 3" key="1">
    <citation type="submission" date="2019-09" db="EMBL/GenBank/DDBJ databases">
        <title>Hydrogenophaga aromatica sp. nov., isolated from a para-xylene-degrading enrichment culture.</title>
        <authorList>
            <person name="Tancsics A."/>
            <person name="Banerjee S."/>
        </authorList>
    </citation>
    <scope>NUCLEOTIDE SEQUENCE [LARGE SCALE GENOMIC DNA]</scope>
    <source>
        <strain evidence="2 3">D2P1</strain>
    </source>
</reference>
<keyword evidence="3" id="KW-1185">Reference proteome</keyword>
<dbReference type="EMBL" id="VYGV01000011">
    <property type="protein sequence ID" value="NWF46060.1"/>
    <property type="molecule type" value="Genomic_DNA"/>
</dbReference>
<evidence type="ECO:0000259" key="1">
    <source>
        <dbReference type="PROSITE" id="PS50943"/>
    </source>
</evidence>
<comment type="caution">
    <text evidence="2">The sequence shown here is derived from an EMBL/GenBank/DDBJ whole genome shotgun (WGS) entry which is preliminary data.</text>
</comment>
<dbReference type="SMART" id="SM00530">
    <property type="entry name" value="HTH_XRE"/>
    <property type="match status" value="1"/>
</dbReference>
<dbReference type="Gene3D" id="1.10.260.40">
    <property type="entry name" value="lambda repressor-like DNA-binding domains"/>
    <property type="match status" value="1"/>
</dbReference>
<dbReference type="CDD" id="cd00093">
    <property type="entry name" value="HTH_XRE"/>
    <property type="match status" value="1"/>
</dbReference>
<dbReference type="InterPro" id="IPR001387">
    <property type="entry name" value="Cro/C1-type_HTH"/>
</dbReference>
<dbReference type="GO" id="GO:0003677">
    <property type="term" value="F:DNA binding"/>
    <property type="evidence" value="ECO:0007669"/>
    <property type="project" value="InterPro"/>
</dbReference>
<dbReference type="AlphaFoldDB" id="A0A7Y8GWB1"/>
<gene>
    <name evidence="2" type="ORF">F3K02_12475</name>
</gene>
<organism evidence="2 3">
    <name type="scientific">Hydrogenophaga aromaticivorans</name>
    <dbReference type="NCBI Taxonomy" id="2610898"/>
    <lineage>
        <taxon>Bacteria</taxon>
        <taxon>Pseudomonadati</taxon>
        <taxon>Pseudomonadota</taxon>
        <taxon>Betaproteobacteria</taxon>
        <taxon>Burkholderiales</taxon>
        <taxon>Comamonadaceae</taxon>
        <taxon>Hydrogenophaga</taxon>
    </lineage>
</organism>
<protein>
    <submittedName>
        <fullName evidence="2">Helix-turn-helix transcriptional regulator</fullName>
    </submittedName>
</protein>
<accession>A0A7Y8GWB1</accession>
<dbReference type="Pfam" id="PF13560">
    <property type="entry name" value="HTH_31"/>
    <property type="match status" value="1"/>
</dbReference>